<dbReference type="PROSITE" id="PS01169">
    <property type="entry name" value="RIBOSOMAL_L21"/>
    <property type="match status" value="1"/>
</dbReference>
<evidence type="ECO:0000256" key="8">
    <source>
        <dbReference type="SAM" id="MobiDB-lite"/>
    </source>
</evidence>
<protein>
    <recommendedName>
        <fullName evidence="6">Large ribosomal subunit protein bL21</fullName>
    </recommendedName>
</protein>
<keyword evidence="10" id="KW-1185">Reference proteome</keyword>
<comment type="subunit">
    <text evidence="6">Part of the 50S ribosomal subunit. Contacts protein L20.</text>
</comment>
<dbReference type="KEGG" id="aev:EI546_11955"/>
<dbReference type="GO" id="GO:0005737">
    <property type="term" value="C:cytoplasm"/>
    <property type="evidence" value="ECO:0007669"/>
    <property type="project" value="UniProtKB-ARBA"/>
</dbReference>
<dbReference type="SUPFAM" id="SSF141091">
    <property type="entry name" value="L21p-like"/>
    <property type="match status" value="1"/>
</dbReference>
<dbReference type="Gene3D" id="1.10.150.20">
    <property type="entry name" value="5' to 3' exonuclease, C-terminal subdomain"/>
    <property type="match status" value="1"/>
</dbReference>
<evidence type="ECO:0000313" key="9">
    <source>
        <dbReference type="EMBL" id="QAA82386.1"/>
    </source>
</evidence>
<evidence type="ECO:0000256" key="7">
    <source>
        <dbReference type="RuleBase" id="RU000562"/>
    </source>
</evidence>
<dbReference type="PANTHER" id="PTHR21349:SF0">
    <property type="entry name" value="LARGE RIBOSOMAL SUBUNIT PROTEIN BL21M"/>
    <property type="match status" value="1"/>
</dbReference>
<dbReference type="Proteomes" id="UP000285517">
    <property type="component" value="Chromosome"/>
</dbReference>
<dbReference type="AlphaFoldDB" id="A0A410G536"/>
<dbReference type="OrthoDB" id="9813334at2"/>
<gene>
    <name evidence="6 9" type="primary">rplU</name>
    <name evidence="9" type="ORF">EI546_11955</name>
</gene>
<evidence type="ECO:0000256" key="1">
    <source>
        <dbReference type="ARBA" id="ARBA00008563"/>
    </source>
</evidence>
<keyword evidence="2 6" id="KW-0699">rRNA-binding</keyword>
<dbReference type="RefSeq" id="WP_128250753.1">
    <property type="nucleotide sequence ID" value="NZ_CP034951.1"/>
</dbReference>
<dbReference type="EMBL" id="CP034951">
    <property type="protein sequence ID" value="QAA82386.1"/>
    <property type="molecule type" value="Genomic_DNA"/>
</dbReference>
<dbReference type="HAMAP" id="MF_01363">
    <property type="entry name" value="Ribosomal_bL21"/>
    <property type="match status" value="1"/>
</dbReference>
<evidence type="ECO:0000256" key="2">
    <source>
        <dbReference type="ARBA" id="ARBA00022730"/>
    </source>
</evidence>
<evidence type="ECO:0000256" key="3">
    <source>
        <dbReference type="ARBA" id="ARBA00022884"/>
    </source>
</evidence>
<dbReference type="InterPro" id="IPR018258">
    <property type="entry name" value="Ribosomal_bL21_CS"/>
</dbReference>
<keyword evidence="5 6" id="KW-0687">Ribonucleoprotein</keyword>
<feature type="region of interest" description="Disordered" evidence="8">
    <location>
        <begin position="109"/>
        <end position="142"/>
    </location>
</feature>
<evidence type="ECO:0000256" key="5">
    <source>
        <dbReference type="ARBA" id="ARBA00023274"/>
    </source>
</evidence>
<dbReference type="NCBIfam" id="TIGR00061">
    <property type="entry name" value="L21"/>
    <property type="match status" value="1"/>
</dbReference>
<dbReference type="GO" id="GO:1990904">
    <property type="term" value="C:ribonucleoprotein complex"/>
    <property type="evidence" value="ECO:0007669"/>
    <property type="project" value="UniProtKB-KW"/>
</dbReference>
<sequence length="250" mass="27424">MYAIVEIAGQQIKVAKDQKVFVNRLPVEEGKKVSFDNVLLIGDGDNITLGAPAIDGAQIGATVIKHLKGDKVIVFKKKRRKGFRKKNGHRQYLSQIMIESIVASGATPAKKEETKAKVKKETKAEPKVEAKTSAPKATPSAKKEVEVSENLVTRAENRAEAANIEINIDKILHSIGTAGKADADDLKLINGIGPVYEEKLNELGIYTFEQISKLKAADREELSAIDGVTREKIEAEEWVKQAKALLKDKK</sequence>
<feature type="compositionally biased region" description="Basic and acidic residues" evidence="8">
    <location>
        <begin position="109"/>
        <end position="130"/>
    </location>
</feature>
<dbReference type="InterPro" id="IPR028909">
    <property type="entry name" value="bL21-like"/>
</dbReference>
<reference evidence="9 10" key="1">
    <citation type="submission" date="2019-01" db="EMBL/GenBank/DDBJ databases">
        <title>Complete genome sequencing of Aequorivita sp. H23M31.</title>
        <authorList>
            <person name="Bae J.-W."/>
        </authorList>
    </citation>
    <scope>NUCLEOTIDE SEQUENCE [LARGE SCALE GENOMIC DNA]</scope>
    <source>
        <strain evidence="9 10">H23M31</strain>
    </source>
</reference>
<dbReference type="InterPro" id="IPR036164">
    <property type="entry name" value="bL21-like_sf"/>
</dbReference>
<dbReference type="Pfam" id="PF00829">
    <property type="entry name" value="Ribosomal_L21p"/>
    <property type="match status" value="1"/>
</dbReference>
<dbReference type="InterPro" id="IPR001787">
    <property type="entry name" value="Ribosomal_bL21"/>
</dbReference>
<comment type="function">
    <text evidence="6 7">This protein binds to 23S rRNA in the presence of protein L20.</text>
</comment>
<keyword evidence="3 6" id="KW-0694">RNA-binding</keyword>
<name>A0A410G536_9FLAO</name>
<evidence type="ECO:0000313" key="10">
    <source>
        <dbReference type="Proteomes" id="UP000285517"/>
    </source>
</evidence>
<comment type="similarity">
    <text evidence="1 6 7">Belongs to the bacterial ribosomal protein bL21 family.</text>
</comment>
<evidence type="ECO:0000256" key="6">
    <source>
        <dbReference type="HAMAP-Rule" id="MF_01363"/>
    </source>
</evidence>
<dbReference type="PANTHER" id="PTHR21349">
    <property type="entry name" value="50S RIBOSOMAL PROTEIN L21"/>
    <property type="match status" value="1"/>
</dbReference>
<organism evidence="9 10">
    <name type="scientific">Aequorivita ciconiae</name>
    <dbReference type="NCBI Taxonomy" id="2494375"/>
    <lineage>
        <taxon>Bacteria</taxon>
        <taxon>Pseudomonadati</taxon>
        <taxon>Bacteroidota</taxon>
        <taxon>Flavobacteriia</taxon>
        <taxon>Flavobacteriales</taxon>
        <taxon>Flavobacteriaceae</taxon>
        <taxon>Aequorivita</taxon>
    </lineage>
</organism>
<dbReference type="GO" id="GO:0006412">
    <property type="term" value="P:translation"/>
    <property type="evidence" value="ECO:0007669"/>
    <property type="project" value="UniProtKB-UniRule"/>
</dbReference>
<dbReference type="GO" id="GO:0005840">
    <property type="term" value="C:ribosome"/>
    <property type="evidence" value="ECO:0007669"/>
    <property type="project" value="UniProtKB-KW"/>
</dbReference>
<evidence type="ECO:0000256" key="4">
    <source>
        <dbReference type="ARBA" id="ARBA00022980"/>
    </source>
</evidence>
<dbReference type="GO" id="GO:0003735">
    <property type="term" value="F:structural constituent of ribosome"/>
    <property type="evidence" value="ECO:0007669"/>
    <property type="project" value="InterPro"/>
</dbReference>
<proteinExistence type="inferred from homology"/>
<accession>A0A410G536</accession>
<dbReference type="Pfam" id="PF14520">
    <property type="entry name" value="HHH_5"/>
    <property type="match status" value="1"/>
</dbReference>
<keyword evidence="4 6" id="KW-0689">Ribosomal protein</keyword>
<dbReference type="GO" id="GO:0019843">
    <property type="term" value="F:rRNA binding"/>
    <property type="evidence" value="ECO:0007669"/>
    <property type="project" value="UniProtKB-UniRule"/>
</dbReference>